<dbReference type="EMBL" id="QHMI01000008">
    <property type="protein sequence ID" value="PXB40445.1"/>
    <property type="molecule type" value="Genomic_DNA"/>
</dbReference>
<evidence type="ECO:0000313" key="4">
    <source>
        <dbReference type="Proteomes" id="UP000246375"/>
    </source>
</evidence>
<keyword evidence="1" id="KW-0732">Signal</keyword>
<sequence>MVNMKRVFMTAALTGLFVSNNPYAGESYLVYNPHNIAVFEVRFFNVGDGPFMPDWPNASESTWDLGQQQKEKILDAMRYWAEVITPSPGQLPAIINVGTFNDENAAGSSDSVTDGIISLTQLQGALNGIDTGDLTFGSHAQFIMGKLDFDNVPYVPAQLPRTGKADLVSVAVHELAHGLGISNMVTDLQGSGTFTPAFDTVTFGSWTSHLRDDRGNPARPGQVILCNGCNNRWDPQGFDVRLDKGYFTGRHVDEVLAGAMPGVPVKMLADDGSVDDNYMSHIELKNSMMSHQNYRNYTTFMEAELALLQDMGYQIDRRNFFGFSLYGNGQTLVNRNGYFQRNQQADGYLAGQYNTANLGVGLHVYGSNNHIFQQADLLTSGAGGAGIRIDGQNNTLSIDPGVRIYADGVNGRGVMFAYGKQHSLIQRGDVQALGASGVGISFDFGNNLLGNEVDYRGSWLHIVDGYYDALLPELQGALVENADISGRVAGKGAAIYISPNALVGNINILTGARLEGDIYSDYAQRDDYGQQRLTLLTFGRKANAYGQATEAADADFSFTYRGNIEGINNLALDAHGGKTSLNGDFQIYSMTIAPGASLSGNASYTLNEEGRFVNNGILAPGNSLGQINISGAYQQGNTGQLLLEVDGRGRHDTLRVDGHAQFDGQLTFAPQPDWYATNWRLNTQDLLKTDASDGNFSAVNSVLRSPTLTLQTTPQGKNGWQLSMLRASNAYSRYAQDANARQVGQALDKIVAEAKSDIQPLYRTLDFSATDGGSISNALPQLSAGAYSAMFASSLQREQQIARIVGGPNPVVMPKQLTEGEWRSFAIPFGGGFWQQRQGDSVGYDASSYGIVFGAEKQNDENHNWMYGFHGAVSGQSVTVKSPETATGKTTAFDLGVHARYGAERSEGMYLFGTGRLGIENSWLDRNINVETYGASHHATWTGLSGSVTAGGGYRWALNNNVNAGPVTSLNYTTLHRPGVKESGNDGSRLMLGSQTFDSLRSSIGVNGNWNVPLASGASFAAELQLSWDHELLDGNVVQQASFANYRSTGFSSRNQVTGRDTLGVKAGMSYKINADVELGIGVESEMFRSGYDSIAGNLSATWRF</sequence>
<protein>
    <submittedName>
        <fullName evidence="3">Autotransporter domain-containing protein</fullName>
    </submittedName>
</protein>
<reference evidence="3 4" key="1">
    <citation type="submission" date="2018-05" db="EMBL/GenBank/DDBJ databases">
        <title>Evaluation of testing and processing parameters for the GenePOC Carba assay.</title>
        <authorList>
            <person name="Walsh T.R."/>
        </authorList>
    </citation>
    <scope>NUCLEOTIDE SEQUENCE [LARGE SCALE GENOMIC DNA]</scope>
    <source>
        <strain evidence="3 4">PECIMP</strain>
    </source>
</reference>
<proteinExistence type="predicted"/>
<evidence type="ECO:0000256" key="1">
    <source>
        <dbReference type="SAM" id="SignalP"/>
    </source>
</evidence>
<dbReference type="Proteomes" id="UP000246375">
    <property type="component" value="Unassembled WGS sequence"/>
</dbReference>
<dbReference type="AlphaFoldDB" id="A0A9X7L1S4"/>
<dbReference type="Pfam" id="PF03797">
    <property type="entry name" value="Autotransporter"/>
    <property type="match status" value="1"/>
</dbReference>
<dbReference type="InterPro" id="IPR006315">
    <property type="entry name" value="OM_autotransptr_brl_dom"/>
</dbReference>
<organism evidence="3 4">
    <name type="scientific">Enterobacter hormaechei</name>
    <dbReference type="NCBI Taxonomy" id="158836"/>
    <lineage>
        <taxon>Bacteria</taxon>
        <taxon>Pseudomonadati</taxon>
        <taxon>Pseudomonadota</taxon>
        <taxon>Gammaproteobacteria</taxon>
        <taxon>Enterobacterales</taxon>
        <taxon>Enterobacteriaceae</taxon>
        <taxon>Enterobacter</taxon>
        <taxon>Enterobacter cloacae complex</taxon>
    </lineage>
</organism>
<dbReference type="InterPro" id="IPR036709">
    <property type="entry name" value="Autotransporte_beta_dom_sf"/>
</dbReference>
<dbReference type="GO" id="GO:0019867">
    <property type="term" value="C:outer membrane"/>
    <property type="evidence" value="ECO:0007669"/>
    <property type="project" value="InterPro"/>
</dbReference>
<accession>A0A9X7L1S4</accession>
<dbReference type="NCBIfam" id="TIGR01414">
    <property type="entry name" value="autotrans_barl"/>
    <property type="match status" value="1"/>
</dbReference>
<comment type="caution">
    <text evidence="3">The sequence shown here is derived from an EMBL/GenBank/DDBJ whole genome shotgun (WGS) entry which is preliminary data.</text>
</comment>
<dbReference type="PROSITE" id="PS51208">
    <property type="entry name" value="AUTOTRANSPORTER"/>
    <property type="match status" value="1"/>
</dbReference>
<dbReference type="SUPFAM" id="SSF103515">
    <property type="entry name" value="Autotransporter"/>
    <property type="match status" value="1"/>
</dbReference>
<feature type="signal peptide" evidence="1">
    <location>
        <begin position="1"/>
        <end position="24"/>
    </location>
</feature>
<dbReference type="InterPro" id="IPR005546">
    <property type="entry name" value="Autotransporte_beta"/>
</dbReference>
<feature type="chain" id="PRO_5040729599" evidence="1">
    <location>
        <begin position="25"/>
        <end position="1105"/>
    </location>
</feature>
<gene>
    <name evidence="3" type="ORF">DL189_11850</name>
</gene>
<dbReference type="SMART" id="SM00869">
    <property type="entry name" value="Autotransporter"/>
    <property type="match status" value="1"/>
</dbReference>
<dbReference type="SUPFAM" id="SSF51126">
    <property type="entry name" value="Pectin lyase-like"/>
    <property type="match status" value="1"/>
</dbReference>
<evidence type="ECO:0000259" key="2">
    <source>
        <dbReference type="PROSITE" id="PS51208"/>
    </source>
</evidence>
<name>A0A9X7L1S4_9ENTR</name>
<evidence type="ECO:0000313" key="3">
    <source>
        <dbReference type="EMBL" id="PXB40445.1"/>
    </source>
</evidence>
<dbReference type="InterPro" id="IPR011050">
    <property type="entry name" value="Pectin_lyase_fold/virulence"/>
</dbReference>
<dbReference type="Gene3D" id="2.40.128.130">
    <property type="entry name" value="Autotransporter beta-domain"/>
    <property type="match status" value="1"/>
</dbReference>
<feature type="domain" description="Autotransporter" evidence="2">
    <location>
        <begin position="817"/>
        <end position="1105"/>
    </location>
</feature>